<proteinExistence type="predicted"/>
<evidence type="ECO:0000313" key="1">
    <source>
        <dbReference type="EMBL" id="CAK5080647.1"/>
    </source>
</evidence>
<sequence>MNGLIKKYKKRLKGQYIKANDWIEKVSITAVFCLNVALDQAKEEKHKQKERKGQK</sequence>
<reference evidence="1" key="1">
    <citation type="submission" date="2023-11" db="EMBL/GenBank/DDBJ databases">
        <authorList>
            <person name="Poullet M."/>
        </authorList>
    </citation>
    <scope>NUCLEOTIDE SEQUENCE</scope>
    <source>
        <strain evidence="1">E1834</strain>
    </source>
</reference>
<evidence type="ECO:0000313" key="2">
    <source>
        <dbReference type="Proteomes" id="UP001497535"/>
    </source>
</evidence>
<organism evidence="1 2">
    <name type="scientific">Meloidogyne enterolobii</name>
    <name type="common">Root-knot nematode worm</name>
    <name type="synonym">Meloidogyne mayaguensis</name>
    <dbReference type="NCBI Taxonomy" id="390850"/>
    <lineage>
        <taxon>Eukaryota</taxon>
        <taxon>Metazoa</taxon>
        <taxon>Ecdysozoa</taxon>
        <taxon>Nematoda</taxon>
        <taxon>Chromadorea</taxon>
        <taxon>Rhabditida</taxon>
        <taxon>Tylenchina</taxon>
        <taxon>Tylenchomorpha</taxon>
        <taxon>Tylenchoidea</taxon>
        <taxon>Meloidogynidae</taxon>
        <taxon>Meloidogyninae</taxon>
        <taxon>Meloidogyne</taxon>
    </lineage>
</organism>
<accession>A0ACB0ZQG7</accession>
<name>A0ACB0ZQG7_MELEN</name>
<comment type="caution">
    <text evidence="1">The sequence shown here is derived from an EMBL/GenBank/DDBJ whole genome shotgun (WGS) entry which is preliminary data.</text>
</comment>
<protein>
    <submittedName>
        <fullName evidence="1">Uncharacterized protein</fullName>
    </submittedName>
</protein>
<dbReference type="Proteomes" id="UP001497535">
    <property type="component" value="Unassembled WGS sequence"/>
</dbReference>
<gene>
    <name evidence="1" type="ORF">MENTE1834_LOCUS27826</name>
</gene>
<dbReference type="EMBL" id="CAVMJV010000042">
    <property type="protein sequence ID" value="CAK5080647.1"/>
    <property type="molecule type" value="Genomic_DNA"/>
</dbReference>
<keyword evidence="2" id="KW-1185">Reference proteome</keyword>